<feature type="region of interest" description="Disordered" evidence="1">
    <location>
        <begin position="183"/>
        <end position="245"/>
    </location>
</feature>
<name>A0A7D7QH94_9NOSO</name>
<reference evidence="3" key="1">
    <citation type="submission" date="2020-06" db="EMBL/GenBank/DDBJ databases">
        <title>Nostoc edaphicum CCNP1411 genome.</title>
        <authorList>
            <person name="Fidor A."/>
            <person name="Grabski M."/>
            <person name="Gawor J."/>
            <person name="Gromadka R."/>
            <person name="Wegrzyn G."/>
            <person name="Mazur-Marzec H."/>
        </authorList>
    </citation>
    <scope>NUCLEOTIDE SEQUENCE [LARGE SCALE GENOMIC DNA]</scope>
    <source>
        <strain evidence="3">CCNP1411</strain>
        <plasmid evidence="3">pne_3</plasmid>
    </source>
</reference>
<dbReference type="RefSeq" id="WP_181927191.1">
    <property type="nucleotide sequence ID" value="NZ_CP054695.1"/>
</dbReference>
<dbReference type="AlphaFoldDB" id="A0A7D7QH94"/>
<feature type="compositionally biased region" description="Low complexity" evidence="1">
    <location>
        <begin position="214"/>
        <end position="245"/>
    </location>
</feature>
<dbReference type="KEGG" id="ned:HUN01_00805"/>
<feature type="compositionally biased region" description="Polar residues" evidence="1">
    <location>
        <begin position="183"/>
        <end position="194"/>
    </location>
</feature>
<accession>A0A7D7QH94</accession>
<evidence type="ECO:0000313" key="2">
    <source>
        <dbReference type="EMBL" id="QMS86201.1"/>
    </source>
</evidence>
<proteinExistence type="predicted"/>
<organism evidence="2 3">
    <name type="scientific">Nostoc edaphicum CCNP1411</name>
    <dbReference type="NCBI Taxonomy" id="1472755"/>
    <lineage>
        <taxon>Bacteria</taxon>
        <taxon>Bacillati</taxon>
        <taxon>Cyanobacteriota</taxon>
        <taxon>Cyanophyceae</taxon>
        <taxon>Nostocales</taxon>
        <taxon>Nostocaceae</taxon>
        <taxon>Nostoc</taxon>
    </lineage>
</organism>
<dbReference type="EMBL" id="CP054695">
    <property type="protein sequence ID" value="QMS86201.1"/>
    <property type="molecule type" value="Genomic_DNA"/>
</dbReference>
<dbReference type="Proteomes" id="UP000514713">
    <property type="component" value="Plasmid pNe_3"/>
</dbReference>
<evidence type="ECO:0000256" key="1">
    <source>
        <dbReference type="SAM" id="MobiDB-lite"/>
    </source>
</evidence>
<evidence type="ECO:0000313" key="3">
    <source>
        <dbReference type="Proteomes" id="UP000514713"/>
    </source>
</evidence>
<protein>
    <recommendedName>
        <fullName evidence="4">DUF4062 domain-containing protein</fullName>
    </recommendedName>
</protein>
<feature type="compositionally biased region" description="Low complexity" evidence="1">
    <location>
        <begin position="195"/>
        <end position="207"/>
    </location>
</feature>
<geneLocation type="plasmid" evidence="3">
    <name>pne_3</name>
</geneLocation>
<keyword evidence="2" id="KW-0614">Plasmid</keyword>
<evidence type="ECO:0008006" key="4">
    <source>
        <dbReference type="Google" id="ProtNLM"/>
    </source>
</evidence>
<sequence>MPQVEKIKIFLASPSDVPKERNYLVKVIDETNRTIAASKGVMLEAICSEKNAFPGYGQDGQAVLNLQIGKMQEYALFVGIMWNRIGTPTPRAESGTVEEFERAVKSLQKKGQPEIWFYFRQSAAQLNTEEALEQRRKVLAFKKKIQGKALIREYSAPANFRDQFREHILLWLSKRESKTLQPSVIASKNSKLSPTVNNTSKSSTTKVASRRKSNSSSTQKSTQLKSSSTVKKQLPTRSSSTTRSRKSVSSSGAWVLLDDKFFLTESVDTQADQSLILHISSADPTQEAALRNLHPEQHYYKKQISYAYQNEAAIMQVKSVLPKSIRGKTTFVLTLKPYSQAQGNSMMEMNFNGYSTDQIAELRARFLLLNELLSPSQNKNDYSMLNSFIKGYDNSVKVEQCVFLNLWTRLKNDPQLFLTHARLAAIYHLKMSSTVEHILELKLTLLKDNILSVQFRGQRKQAYSNQEPAIIEVKGNCDLNI</sequence>
<gene>
    <name evidence="2" type="ORF">HUN01_00805</name>
</gene>
<keyword evidence="3" id="KW-1185">Reference proteome</keyword>